<name>A0A251WWC7_9RHOB</name>
<dbReference type="PANTHER" id="PTHR44591">
    <property type="entry name" value="STRESS RESPONSE REGULATOR PROTEIN 1"/>
    <property type="match status" value="1"/>
</dbReference>
<dbReference type="GO" id="GO:0000160">
    <property type="term" value="P:phosphorelay signal transduction system"/>
    <property type="evidence" value="ECO:0007669"/>
    <property type="project" value="InterPro"/>
</dbReference>
<dbReference type="Pfam" id="PF00072">
    <property type="entry name" value="Response_reg"/>
    <property type="match status" value="1"/>
</dbReference>
<dbReference type="AlphaFoldDB" id="A0A251WWC7"/>
<gene>
    <name evidence="4" type="ORF">BVC71_13960</name>
</gene>
<keyword evidence="1 2" id="KW-0597">Phosphoprotein</keyword>
<evidence type="ECO:0000256" key="1">
    <source>
        <dbReference type="ARBA" id="ARBA00022553"/>
    </source>
</evidence>
<dbReference type="Proteomes" id="UP000194664">
    <property type="component" value="Unassembled WGS sequence"/>
</dbReference>
<evidence type="ECO:0000256" key="2">
    <source>
        <dbReference type="PROSITE-ProRule" id="PRU00169"/>
    </source>
</evidence>
<dbReference type="SMART" id="SM00448">
    <property type="entry name" value="REC"/>
    <property type="match status" value="1"/>
</dbReference>
<comment type="caution">
    <text evidence="4">The sequence shown here is derived from an EMBL/GenBank/DDBJ whole genome shotgun (WGS) entry which is preliminary data.</text>
</comment>
<evidence type="ECO:0000259" key="3">
    <source>
        <dbReference type="PROSITE" id="PS50110"/>
    </source>
</evidence>
<proteinExistence type="predicted"/>
<keyword evidence="5" id="KW-1185">Reference proteome</keyword>
<dbReference type="EMBL" id="MSPP01000006">
    <property type="protein sequence ID" value="OUD08273.1"/>
    <property type="molecule type" value="Genomic_DNA"/>
</dbReference>
<dbReference type="InterPro" id="IPR001789">
    <property type="entry name" value="Sig_transdc_resp-reg_receiver"/>
</dbReference>
<evidence type="ECO:0000313" key="5">
    <source>
        <dbReference type="Proteomes" id="UP000194664"/>
    </source>
</evidence>
<evidence type="ECO:0000313" key="4">
    <source>
        <dbReference type="EMBL" id="OUD08273.1"/>
    </source>
</evidence>
<dbReference type="InterPro" id="IPR011006">
    <property type="entry name" value="CheY-like_superfamily"/>
</dbReference>
<dbReference type="RefSeq" id="WP_086452307.1">
    <property type="nucleotide sequence ID" value="NZ_MSPP01000006.1"/>
</dbReference>
<dbReference type="PANTHER" id="PTHR44591:SF3">
    <property type="entry name" value="RESPONSE REGULATORY DOMAIN-CONTAINING PROTEIN"/>
    <property type="match status" value="1"/>
</dbReference>
<accession>A0A251WWC7</accession>
<dbReference type="SUPFAM" id="SSF52172">
    <property type="entry name" value="CheY-like"/>
    <property type="match status" value="1"/>
</dbReference>
<feature type="modified residue" description="4-aspartylphosphate" evidence="2">
    <location>
        <position position="54"/>
    </location>
</feature>
<dbReference type="CDD" id="cd00156">
    <property type="entry name" value="REC"/>
    <property type="match status" value="1"/>
</dbReference>
<organism evidence="4 5">
    <name type="scientific">Marivivens niveibacter</name>
    <dbReference type="NCBI Taxonomy" id="1930667"/>
    <lineage>
        <taxon>Bacteria</taxon>
        <taxon>Pseudomonadati</taxon>
        <taxon>Pseudomonadota</taxon>
        <taxon>Alphaproteobacteria</taxon>
        <taxon>Rhodobacterales</taxon>
        <taxon>Paracoccaceae</taxon>
        <taxon>Marivivens group</taxon>
        <taxon>Marivivens</taxon>
    </lineage>
</organism>
<dbReference type="PROSITE" id="PS50110">
    <property type="entry name" value="RESPONSE_REGULATORY"/>
    <property type="match status" value="1"/>
</dbReference>
<feature type="domain" description="Response regulatory" evidence="3">
    <location>
        <begin position="5"/>
        <end position="118"/>
    </location>
</feature>
<reference evidence="4 5" key="1">
    <citation type="submission" date="2016-12" db="EMBL/GenBank/DDBJ databases">
        <title>The draft genome sequence of HSLHS2.</title>
        <authorList>
            <person name="Hu D."/>
            <person name="Wang L."/>
            <person name="Shao Z."/>
        </authorList>
    </citation>
    <scope>NUCLEOTIDE SEQUENCE [LARGE SCALE GENOMIC DNA]</scope>
    <source>
        <strain evidence="4">MCCC 1A06712</strain>
    </source>
</reference>
<dbReference type="Gene3D" id="3.40.50.2300">
    <property type="match status" value="1"/>
</dbReference>
<sequence length="124" mass="13525">MKGKQILLVEDEQTVAHAVCVLIRQLGGDVVHTRTAEDAFTLMTRNRPDALVIDANLPGMSGYALCQSIASRNDMPILLMTSRRGEFENRKATALGATGLLVKPFDAKTLRVSLTKLLEEADEA</sequence>
<dbReference type="InterPro" id="IPR050595">
    <property type="entry name" value="Bact_response_regulator"/>
</dbReference>
<dbReference type="OrthoDB" id="9801602at2"/>
<protein>
    <recommendedName>
        <fullName evidence="3">Response regulatory domain-containing protein</fullName>
    </recommendedName>
</protein>